<dbReference type="EMBL" id="CM042013">
    <property type="protein sequence ID" value="KAI3740747.1"/>
    <property type="molecule type" value="Genomic_DNA"/>
</dbReference>
<protein>
    <submittedName>
        <fullName evidence="1">Uncharacterized protein</fullName>
    </submittedName>
</protein>
<proteinExistence type="predicted"/>
<gene>
    <name evidence="1" type="ORF">L2E82_31220</name>
</gene>
<reference evidence="2" key="1">
    <citation type="journal article" date="2022" name="Mol. Ecol. Resour.">
        <title>The genomes of chicory, endive, great burdock and yacon provide insights into Asteraceae palaeo-polyploidization history and plant inulin production.</title>
        <authorList>
            <person name="Fan W."/>
            <person name="Wang S."/>
            <person name="Wang H."/>
            <person name="Wang A."/>
            <person name="Jiang F."/>
            <person name="Liu H."/>
            <person name="Zhao H."/>
            <person name="Xu D."/>
            <person name="Zhang Y."/>
        </authorList>
    </citation>
    <scope>NUCLEOTIDE SEQUENCE [LARGE SCALE GENOMIC DNA]</scope>
    <source>
        <strain evidence="2">cv. Punajuju</strain>
    </source>
</reference>
<sequence length="126" mass="14872">MLGTLEATLARFSVFMDINGDMKDEILLLTRYLIDYFRRSGFVKAAHDFVKEANIDEEQPLDGSLMEYRELYKVNKNLDYWTFFWYKKVKAFKQHTFEGKALPITTLNQQPLSIQSYTSTSSQEYQ</sequence>
<evidence type="ECO:0000313" key="1">
    <source>
        <dbReference type="EMBL" id="KAI3740747.1"/>
    </source>
</evidence>
<accession>A0ACB9D2F2</accession>
<keyword evidence="2" id="KW-1185">Reference proteome</keyword>
<dbReference type="Proteomes" id="UP001055811">
    <property type="component" value="Linkage Group LG05"/>
</dbReference>
<evidence type="ECO:0000313" key="2">
    <source>
        <dbReference type="Proteomes" id="UP001055811"/>
    </source>
</evidence>
<reference evidence="1 2" key="2">
    <citation type="journal article" date="2022" name="Mol. Ecol. Resour.">
        <title>The genomes of chicory, endive, great burdock and yacon provide insights into Asteraceae paleo-polyploidization history and plant inulin production.</title>
        <authorList>
            <person name="Fan W."/>
            <person name="Wang S."/>
            <person name="Wang H."/>
            <person name="Wang A."/>
            <person name="Jiang F."/>
            <person name="Liu H."/>
            <person name="Zhao H."/>
            <person name="Xu D."/>
            <person name="Zhang Y."/>
        </authorList>
    </citation>
    <scope>NUCLEOTIDE SEQUENCE [LARGE SCALE GENOMIC DNA]</scope>
    <source>
        <strain evidence="2">cv. Punajuju</strain>
        <tissue evidence="1">Leaves</tissue>
    </source>
</reference>
<organism evidence="1 2">
    <name type="scientific">Cichorium intybus</name>
    <name type="common">Chicory</name>
    <dbReference type="NCBI Taxonomy" id="13427"/>
    <lineage>
        <taxon>Eukaryota</taxon>
        <taxon>Viridiplantae</taxon>
        <taxon>Streptophyta</taxon>
        <taxon>Embryophyta</taxon>
        <taxon>Tracheophyta</taxon>
        <taxon>Spermatophyta</taxon>
        <taxon>Magnoliopsida</taxon>
        <taxon>eudicotyledons</taxon>
        <taxon>Gunneridae</taxon>
        <taxon>Pentapetalae</taxon>
        <taxon>asterids</taxon>
        <taxon>campanulids</taxon>
        <taxon>Asterales</taxon>
        <taxon>Asteraceae</taxon>
        <taxon>Cichorioideae</taxon>
        <taxon>Cichorieae</taxon>
        <taxon>Cichoriinae</taxon>
        <taxon>Cichorium</taxon>
    </lineage>
</organism>
<name>A0ACB9D2F2_CICIN</name>
<comment type="caution">
    <text evidence="1">The sequence shown here is derived from an EMBL/GenBank/DDBJ whole genome shotgun (WGS) entry which is preliminary data.</text>
</comment>